<keyword evidence="2" id="KW-0175">Coiled coil</keyword>
<sequence>MRLRRPRRPSDGPPGRSGARRLRVASAPFIPLTVIGAVVAGLIGPEPPSDGPLPGTSAVADSYDGFDADAAEQLRQDQCLMAGALRLGGPEMGGIAQTALNQTPEQLHVAADQEYWNDTPLALAYVKDRELIDQESATLDPRVQAWQDTLSGLSTPGGFKSVTDFSWPPGSGGGADFFDQVGYSTWLGEQWWKEEARFYEDPSAKADEATVKAVTDLGTPLYGDAVYDPSMSSEEWALAVEQEHAFDELLTGDLFSGMREDDARMFLSVGGFPSSAPEPGSLAFRLAVEDLKTRFAACTWTNPVDPGKVLGQEVATASVEWQREVAEQAIPRNQIIDANRDATKALATGAKALGEMLGQSWTADHLARWQDYWSPGGAGWIGDSPMIVHIHAASDKCLEVAGNSKADGAVVQMYTCNGGANQKWRVDGDSLVNVNSGKCLDVNRDGTADGTRIQQWTCKQNGAQGWEFTPNRTTQLRNTGSGKCLDLHTYANSQDAWLWQCNGTDPQKFDIVASGHNGTDALDYPTSGQFTQATKGITNARAKAAEQLGVIRRQAQIAGMAAADSEESLNTAYGIADSMGAPRGRALLVGQQKDQVTKASSAALNAMIKAGETALSATKASAGDSASIAARAVTQAAGTQAAFRTAAARAAKEQAKAAADAAAVQASNAKAARDTAKAKLTETQNAEADAKAAAATAHAKRLAAEKEEATAKAEKETAAQKQAEAAEHKTKAQQRATEAKDAKERAETADTTATEKRKGAEAARDKAKALRDDAWDAEQKANAARAKADAKEAYAQASASEDNAQEARKAANDADAAADDAETAAVAARSEADKATKAAADADAAATRAEAAAKRSRADSDAAQAAKLTADAAVRTATSAAADAIKASKTAATAARTAVELADDAEQHAADAKKEADAAKAEAVTALAGANESTGYAYTTAQAAVDAGNSAAQVAAPANDAIQLGSPYVTTDSAAGLAVLTGQSSKTIAEQQQAVAEAHAQNAEESAAQAQSVANAASGDSKAAYTLAAEALGYAADARNSAKEALGYSAEAASYATQAAQSLTRTIAYDTQATKDAAAADSAAGRAEGHAEDARDSADAAALDAEAARSAADTAEQAAEDARDAADHAATEAAAAEEAAKDAQKYAESAQQAAEQAEKEANAEQIDKGTVVDQTGAPIGDVFYVVDHIEKIGEPEVVKQSDGCEGWIDELFYNGDCTLTTKLRYKEVFDLYLCTAEDLDASQYMCPSGATLYLGEYTSDELSTEVTHTITIAEYQKGVDPVDILFGSWIKCAQKIAPGGASGSWGGCAWAGVDVASLFAGKIIRPIADAVKAVDAAARTGIGFADAYKALRTLGLPTDAAFRIGVKGLDGFVKTCTRTRGKLTARASTAVGGCPVGLVAYNSEEMSHWAYRYRTESEYFEGDHNVAVAKVPGWNDPRTGDFIIANSKFSGHSETEILGKLEAKGFTPGQITALYTERQPCPACASVLTGSLKEGTPVTWSVPYHPDYAKESRSLLDSYVRQANGQQRARPTTTQRLTEGNEAHD</sequence>
<reference evidence="6 7" key="1">
    <citation type="submission" date="2020-01" db="EMBL/GenBank/DDBJ databases">
        <title>Insect and environment-associated Actinomycetes.</title>
        <authorList>
            <person name="Currrie C."/>
            <person name="Chevrette M."/>
            <person name="Carlson C."/>
            <person name="Stubbendieck R."/>
            <person name="Wendt-Pienkowski E."/>
        </authorList>
    </citation>
    <scope>NUCLEOTIDE SEQUENCE [LARGE SCALE GENOMIC DNA]</scope>
    <source>
        <strain evidence="6 7">SID7739</strain>
    </source>
</reference>
<dbReference type="SMR" id="A0A6G3T925"/>
<feature type="compositionally biased region" description="Low complexity" evidence="3">
    <location>
        <begin position="837"/>
        <end position="850"/>
    </location>
</feature>
<evidence type="ECO:0000259" key="5">
    <source>
        <dbReference type="SMART" id="SM00458"/>
    </source>
</evidence>
<feature type="compositionally biased region" description="Basic and acidic residues" evidence="3">
    <location>
        <begin position="851"/>
        <end position="860"/>
    </location>
</feature>
<proteinExistence type="predicted"/>
<feature type="compositionally biased region" description="Low complexity" evidence="3">
    <location>
        <begin position="1099"/>
        <end position="1117"/>
    </location>
</feature>
<feature type="coiled-coil region" evidence="2">
    <location>
        <begin position="895"/>
        <end position="922"/>
    </location>
</feature>
<dbReference type="InterPro" id="IPR000772">
    <property type="entry name" value="Ricin_B_lectin"/>
</dbReference>
<accession>A0A6G3T925</accession>
<dbReference type="PANTHER" id="PTHR13561">
    <property type="entry name" value="DNA REPLICATION REGULATOR DPB11-RELATED"/>
    <property type="match status" value="1"/>
</dbReference>
<name>A0A6G3T925_9ACTN</name>
<organism evidence="6 7">
    <name type="scientific">Streptomyces rubrogriseus</name>
    <dbReference type="NCBI Taxonomy" id="194673"/>
    <lineage>
        <taxon>Bacteria</taxon>
        <taxon>Bacillati</taxon>
        <taxon>Actinomycetota</taxon>
        <taxon>Actinomycetes</taxon>
        <taxon>Kitasatosporales</taxon>
        <taxon>Streptomycetaceae</taxon>
        <taxon>Streptomyces</taxon>
        <taxon>Streptomyces violaceoruber group</taxon>
    </lineage>
</organism>
<dbReference type="Gene3D" id="2.80.10.50">
    <property type="match status" value="2"/>
</dbReference>
<evidence type="ECO:0000256" key="2">
    <source>
        <dbReference type="SAM" id="Coils"/>
    </source>
</evidence>
<feature type="compositionally biased region" description="Low complexity" evidence="3">
    <location>
        <begin position="861"/>
        <end position="870"/>
    </location>
</feature>
<feature type="region of interest" description="Disordered" evidence="3">
    <location>
        <begin position="1521"/>
        <end position="1545"/>
    </location>
</feature>
<dbReference type="PANTHER" id="PTHR13561:SF20">
    <property type="entry name" value="DNA TOPOISOMERASE 2-BINDING PROTEIN 1"/>
    <property type="match status" value="1"/>
</dbReference>
<keyword evidence="4" id="KW-1133">Transmembrane helix</keyword>
<feature type="compositionally biased region" description="Basic and acidic residues" evidence="3">
    <location>
        <begin position="1156"/>
        <end position="1167"/>
    </location>
</feature>
<evidence type="ECO:0000256" key="1">
    <source>
        <dbReference type="ARBA" id="ARBA00022737"/>
    </source>
</evidence>
<protein>
    <submittedName>
        <fullName evidence="6">Virulence factor</fullName>
    </submittedName>
</protein>
<feature type="region of interest" description="Disordered" evidence="3">
    <location>
        <begin position="1"/>
        <end position="22"/>
    </location>
</feature>
<evidence type="ECO:0000256" key="3">
    <source>
        <dbReference type="SAM" id="MobiDB-lite"/>
    </source>
</evidence>
<dbReference type="Pfam" id="PF14440">
    <property type="entry name" value="XOO_2897-deam"/>
    <property type="match status" value="1"/>
</dbReference>
<feature type="compositionally biased region" description="Polar residues" evidence="3">
    <location>
        <begin position="1521"/>
        <end position="1538"/>
    </location>
</feature>
<evidence type="ECO:0000256" key="4">
    <source>
        <dbReference type="SAM" id="Phobius"/>
    </source>
</evidence>
<comment type="caution">
    <text evidence="6">The sequence shown here is derived from an EMBL/GenBank/DDBJ whole genome shotgun (WGS) entry which is preliminary data.</text>
</comment>
<dbReference type="SMART" id="SM00458">
    <property type="entry name" value="RICIN"/>
    <property type="match status" value="1"/>
</dbReference>
<feature type="region of interest" description="Disordered" evidence="3">
    <location>
        <begin position="1080"/>
        <end position="1169"/>
    </location>
</feature>
<keyword evidence="4" id="KW-0812">Transmembrane</keyword>
<dbReference type="SUPFAM" id="SSF50370">
    <property type="entry name" value="Ricin B-like lectins"/>
    <property type="match status" value="1"/>
</dbReference>
<dbReference type="InterPro" id="IPR032722">
    <property type="entry name" value="Deaminase_XOO_2897"/>
</dbReference>
<feature type="region of interest" description="Disordered" evidence="3">
    <location>
        <begin position="689"/>
        <end position="870"/>
    </location>
</feature>
<keyword evidence="4" id="KW-0472">Membrane</keyword>
<feature type="compositionally biased region" description="Basic and acidic residues" evidence="3">
    <location>
        <begin position="702"/>
        <end position="730"/>
    </location>
</feature>
<dbReference type="Pfam" id="PF00652">
    <property type="entry name" value="Ricin_B_lectin"/>
    <property type="match status" value="1"/>
</dbReference>
<evidence type="ECO:0000313" key="7">
    <source>
        <dbReference type="Proteomes" id="UP000475666"/>
    </source>
</evidence>
<dbReference type="RefSeq" id="WP_164271927.1">
    <property type="nucleotide sequence ID" value="NZ_JAAGMQ010000202.1"/>
</dbReference>
<dbReference type="Proteomes" id="UP000475666">
    <property type="component" value="Unassembled WGS sequence"/>
</dbReference>
<dbReference type="InterPro" id="IPR035992">
    <property type="entry name" value="Ricin_B-like_lectins"/>
</dbReference>
<evidence type="ECO:0000313" key="6">
    <source>
        <dbReference type="EMBL" id="NEC32955.1"/>
    </source>
</evidence>
<feature type="transmembrane region" description="Helical" evidence="4">
    <location>
        <begin position="21"/>
        <end position="43"/>
    </location>
</feature>
<feature type="compositionally biased region" description="Basic and acidic residues" evidence="3">
    <location>
        <begin position="737"/>
        <end position="779"/>
    </location>
</feature>
<dbReference type="CDD" id="cd00161">
    <property type="entry name" value="beta-trefoil_Ricin-like"/>
    <property type="match status" value="1"/>
</dbReference>
<keyword evidence="1" id="KW-0677">Repeat</keyword>
<feature type="domain" description="Ricin B lectin" evidence="5">
    <location>
        <begin position="384"/>
        <end position="512"/>
    </location>
</feature>
<feature type="compositionally biased region" description="Low complexity" evidence="3">
    <location>
        <begin position="1146"/>
        <end position="1155"/>
    </location>
</feature>
<feature type="compositionally biased region" description="Basic and acidic residues" evidence="3">
    <location>
        <begin position="1087"/>
        <end position="1098"/>
    </location>
</feature>
<feature type="compositionally biased region" description="Basic and acidic residues" evidence="3">
    <location>
        <begin position="1120"/>
        <end position="1130"/>
    </location>
</feature>
<gene>
    <name evidence="6" type="ORF">G3I66_07155</name>
</gene>
<dbReference type="PROSITE" id="PS50231">
    <property type="entry name" value="RICIN_B_LECTIN"/>
    <property type="match status" value="1"/>
</dbReference>
<dbReference type="EMBL" id="JAAGMQ010000202">
    <property type="protein sequence ID" value="NEC32955.1"/>
    <property type="molecule type" value="Genomic_DNA"/>
</dbReference>